<evidence type="ECO:0000313" key="6">
    <source>
        <dbReference type="Proteomes" id="UP000011761"/>
    </source>
</evidence>
<dbReference type="PRINTS" id="PR00146">
    <property type="entry name" value="DHPICSNTHASE"/>
</dbReference>
<dbReference type="CDD" id="cd00408">
    <property type="entry name" value="DHDPS-like"/>
    <property type="match status" value="1"/>
</dbReference>
<evidence type="ECO:0000256" key="3">
    <source>
        <dbReference type="PIRSR" id="PIRSR001365-1"/>
    </source>
</evidence>
<dbReference type="PANTHER" id="PTHR12128">
    <property type="entry name" value="DIHYDRODIPICOLINATE SYNTHASE"/>
    <property type="match status" value="1"/>
</dbReference>
<sequence length="346" mass="37393">MVAKTTSNGHKAPVAYPRGVHVPSLTFFQNDERQEIDWDVQLKHFRFLIAGGVHGVVIAGTNGEAATLTGDEKARLVSSLRKVSDSIQGQQSLPITVGCNGGSTRDVVDDTMAMHQAGADYALVLVPSYFHFAMNQDAIVAFFTEVADKSPLPVCIYNFPNVVAGLDVNSEMLAILGKHPNIAAVKLTCGGIAKVARVAADFPPEEFAALAGQSDWLIPCLATGGQGCITGLANLYPKTCVELYDLWTHGKRAEAEDLQLELAKVEWGFAKGGINGTKWIVARMLGYPESSAACRRPYPAFEDEARQLWIERTMAPLVAVEKRLSLAAKSRGDESALLKRSLHVLD</sequence>
<dbReference type="OMA" id="FHFAMNE"/>
<dbReference type="GeneID" id="19116420"/>
<dbReference type="RefSeq" id="XP_007675416.1">
    <property type="nucleotide sequence ID" value="XM_007677226.1"/>
</dbReference>
<evidence type="ECO:0000313" key="5">
    <source>
        <dbReference type="EMBL" id="EMC96900.1"/>
    </source>
</evidence>
<evidence type="ECO:0000256" key="2">
    <source>
        <dbReference type="PIRNR" id="PIRNR001365"/>
    </source>
</evidence>
<evidence type="ECO:0000256" key="4">
    <source>
        <dbReference type="PIRSR" id="PIRSR001365-2"/>
    </source>
</evidence>
<dbReference type="HOGENOM" id="CLU_049343_0_2_1"/>
<feature type="active site" description="Schiff-base intermediate with substrate" evidence="3">
    <location>
        <position position="186"/>
    </location>
</feature>
<evidence type="ECO:0008006" key="7">
    <source>
        <dbReference type="Google" id="ProtNLM"/>
    </source>
</evidence>
<dbReference type="Proteomes" id="UP000011761">
    <property type="component" value="Unassembled WGS sequence"/>
</dbReference>
<keyword evidence="6" id="KW-1185">Reference proteome</keyword>
<comment type="similarity">
    <text evidence="2">Belongs to the DapA family.</text>
</comment>
<feature type="active site" description="Proton donor/acceptor" evidence="3">
    <location>
        <position position="157"/>
    </location>
</feature>
<reference evidence="5 6" key="1">
    <citation type="journal article" date="2012" name="PLoS Pathog.">
        <title>Diverse lifestyles and strategies of plant pathogenesis encoded in the genomes of eighteen Dothideomycetes fungi.</title>
        <authorList>
            <person name="Ohm R.A."/>
            <person name="Feau N."/>
            <person name="Henrissat B."/>
            <person name="Schoch C.L."/>
            <person name="Horwitz B.A."/>
            <person name="Barry K.W."/>
            <person name="Condon B.J."/>
            <person name="Copeland A.C."/>
            <person name="Dhillon B."/>
            <person name="Glaser F."/>
            <person name="Hesse C.N."/>
            <person name="Kosti I."/>
            <person name="LaButti K."/>
            <person name="Lindquist E.A."/>
            <person name="Lucas S."/>
            <person name="Salamov A.A."/>
            <person name="Bradshaw R.E."/>
            <person name="Ciuffetti L."/>
            <person name="Hamelin R.C."/>
            <person name="Kema G.H.J."/>
            <person name="Lawrence C."/>
            <person name="Scott J.A."/>
            <person name="Spatafora J.W."/>
            <person name="Turgeon B.G."/>
            <person name="de Wit P.J.G.M."/>
            <person name="Zhong S."/>
            <person name="Goodwin S.B."/>
            <person name="Grigoriev I.V."/>
        </authorList>
    </citation>
    <scope>NUCLEOTIDE SEQUENCE [LARGE SCALE GENOMIC DNA]</scope>
    <source>
        <strain evidence="5 6">UAMH 10762</strain>
    </source>
</reference>
<dbReference type="STRING" id="717646.M2NDA4"/>
<dbReference type="InterPro" id="IPR002220">
    <property type="entry name" value="DapA-like"/>
</dbReference>
<dbReference type="eggNOG" id="ENOG502QWNS">
    <property type="taxonomic scope" value="Eukaryota"/>
</dbReference>
<name>M2NDA4_BAUPA</name>
<dbReference type="Pfam" id="PF00701">
    <property type="entry name" value="DHDPS"/>
    <property type="match status" value="1"/>
</dbReference>
<dbReference type="SMART" id="SM01130">
    <property type="entry name" value="DHDPS"/>
    <property type="match status" value="1"/>
</dbReference>
<organism evidence="5 6">
    <name type="scientific">Baudoinia panamericana (strain UAMH 10762)</name>
    <name type="common">Angels' share fungus</name>
    <name type="synonym">Baudoinia compniacensis (strain UAMH 10762)</name>
    <dbReference type="NCBI Taxonomy" id="717646"/>
    <lineage>
        <taxon>Eukaryota</taxon>
        <taxon>Fungi</taxon>
        <taxon>Dikarya</taxon>
        <taxon>Ascomycota</taxon>
        <taxon>Pezizomycotina</taxon>
        <taxon>Dothideomycetes</taxon>
        <taxon>Dothideomycetidae</taxon>
        <taxon>Mycosphaerellales</taxon>
        <taxon>Teratosphaeriaceae</taxon>
        <taxon>Baudoinia</taxon>
    </lineage>
</organism>
<protein>
    <recommendedName>
        <fullName evidence="7">Dihydrodipicolinate synthase</fullName>
    </recommendedName>
</protein>
<dbReference type="OrthoDB" id="191315at2759"/>
<dbReference type="PIRSF" id="PIRSF001365">
    <property type="entry name" value="DHDPS"/>
    <property type="match status" value="1"/>
</dbReference>
<feature type="binding site" evidence="4">
    <location>
        <position position="229"/>
    </location>
    <ligand>
        <name>pyruvate</name>
        <dbReference type="ChEBI" id="CHEBI:15361"/>
    </ligand>
</feature>
<dbReference type="InterPro" id="IPR013785">
    <property type="entry name" value="Aldolase_TIM"/>
</dbReference>
<dbReference type="GO" id="GO:0008840">
    <property type="term" value="F:4-hydroxy-tetrahydrodipicolinate synthase activity"/>
    <property type="evidence" value="ECO:0007669"/>
    <property type="project" value="TreeGrafter"/>
</dbReference>
<dbReference type="EMBL" id="KB445554">
    <property type="protein sequence ID" value="EMC96900.1"/>
    <property type="molecule type" value="Genomic_DNA"/>
</dbReference>
<dbReference type="KEGG" id="bcom:BAUCODRAFT_68239"/>
<keyword evidence="1 2" id="KW-0456">Lyase</keyword>
<dbReference type="SUPFAM" id="SSF51569">
    <property type="entry name" value="Aldolase"/>
    <property type="match status" value="1"/>
</dbReference>
<dbReference type="Gene3D" id="3.20.20.70">
    <property type="entry name" value="Aldolase class I"/>
    <property type="match status" value="1"/>
</dbReference>
<accession>M2NDA4</accession>
<dbReference type="AlphaFoldDB" id="M2NDA4"/>
<evidence type="ECO:0000256" key="1">
    <source>
        <dbReference type="ARBA" id="ARBA00023239"/>
    </source>
</evidence>
<dbReference type="PANTHER" id="PTHR12128:SF66">
    <property type="entry name" value="4-HYDROXY-2-OXOGLUTARATE ALDOLASE, MITOCHONDRIAL"/>
    <property type="match status" value="1"/>
</dbReference>
<gene>
    <name evidence="5" type="ORF">BAUCODRAFT_68239</name>
</gene>
<proteinExistence type="inferred from homology"/>